<name>A0A6J6X5Z7_9ZZZZ</name>
<accession>A0A6J6X5Z7</accession>
<evidence type="ECO:0000313" key="1">
    <source>
        <dbReference type="EMBL" id="CAB4791829.1"/>
    </source>
</evidence>
<reference evidence="1" key="1">
    <citation type="submission" date="2020-05" db="EMBL/GenBank/DDBJ databases">
        <authorList>
            <person name="Chiriac C."/>
            <person name="Salcher M."/>
            <person name="Ghai R."/>
            <person name="Kavagutti S V."/>
        </authorList>
    </citation>
    <scope>NUCLEOTIDE SEQUENCE</scope>
</reference>
<protein>
    <submittedName>
        <fullName evidence="1">Unannotated protein</fullName>
    </submittedName>
</protein>
<organism evidence="1">
    <name type="scientific">freshwater metagenome</name>
    <dbReference type="NCBI Taxonomy" id="449393"/>
    <lineage>
        <taxon>unclassified sequences</taxon>
        <taxon>metagenomes</taxon>
        <taxon>ecological metagenomes</taxon>
    </lineage>
</organism>
<dbReference type="EMBL" id="CAFAAB010000173">
    <property type="protein sequence ID" value="CAB4791829.1"/>
    <property type="molecule type" value="Genomic_DNA"/>
</dbReference>
<proteinExistence type="predicted"/>
<dbReference type="AlphaFoldDB" id="A0A6J6X5Z7"/>
<sequence>MSSDNSEDLARIVTGSVEHIWLEDSYHVATLDNDASLVEAHTVRFLDSIFSA</sequence>
<gene>
    <name evidence="1" type="ORF">UFOPK2958_01272</name>
</gene>